<organism evidence="2 3">
    <name type="scientific">Flavobacterium agricola</name>
    <dbReference type="NCBI Taxonomy" id="2870839"/>
    <lineage>
        <taxon>Bacteria</taxon>
        <taxon>Pseudomonadati</taxon>
        <taxon>Bacteroidota</taxon>
        <taxon>Flavobacteriia</taxon>
        <taxon>Flavobacteriales</taxon>
        <taxon>Flavobacteriaceae</taxon>
        <taxon>Flavobacterium</taxon>
    </lineage>
</organism>
<dbReference type="RefSeq" id="WP_264433727.1">
    <property type="nucleotide sequence ID" value="NZ_CP081495.1"/>
</dbReference>
<gene>
    <name evidence="2" type="ORF">K5I29_12680</name>
</gene>
<keyword evidence="1" id="KW-1133">Transmembrane helix</keyword>
<evidence type="ECO:0000313" key="3">
    <source>
        <dbReference type="Proteomes" id="UP001163328"/>
    </source>
</evidence>
<accession>A0ABY6LYB7</accession>
<dbReference type="EMBL" id="CP081495">
    <property type="protein sequence ID" value="UYW01286.1"/>
    <property type="molecule type" value="Genomic_DNA"/>
</dbReference>
<proteinExistence type="predicted"/>
<evidence type="ECO:0000256" key="1">
    <source>
        <dbReference type="SAM" id="Phobius"/>
    </source>
</evidence>
<evidence type="ECO:0008006" key="4">
    <source>
        <dbReference type="Google" id="ProtNLM"/>
    </source>
</evidence>
<feature type="transmembrane region" description="Helical" evidence="1">
    <location>
        <begin position="113"/>
        <end position="131"/>
    </location>
</feature>
<name>A0ABY6LYB7_9FLAO</name>
<feature type="transmembrane region" description="Helical" evidence="1">
    <location>
        <begin position="6"/>
        <end position="31"/>
    </location>
</feature>
<feature type="transmembrane region" description="Helical" evidence="1">
    <location>
        <begin position="181"/>
        <end position="203"/>
    </location>
</feature>
<dbReference type="Proteomes" id="UP001163328">
    <property type="component" value="Chromosome"/>
</dbReference>
<keyword evidence="3" id="KW-1185">Reference proteome</keyword>
<evidence type="ECO:0000313" key="2">
    <source>
        <dbReference type="EMBL" id="UYW01286.1"/>
    </source>
</evidence>
<feature type="transmembrane region" description="Helical" evidence="1">
    <location>
        <begin position="43"/>
        <end position="62"/>
    </location>
</feature>
<sequence>MQVIIPFIIGIIAATAGTLLPGLLNATVVGIASDEGKKNAQSFIAGCLSVIFLQTYLAIFFAKIIDGNANISNIIQEVGLGIFIVLTIFFLIKNKKTKLKKVDLKTTKKTNRFYYGMLLALINVFPIPYYVFISITASNSDLFIFKPSNNIALSTGVIVGTYLVFRFYIRIFKNKSVENNLLLKNINLIIAAITGFIALMTLYKLIPNL</sequence>
<keyword evidence="1" id="KW-0812">Transmembrane</keyword>
<feature type="transmembrane region" description="Helical" evidence="1">
    <location>
        <begin position="74"/>
        <end position="92"/>
    </location>
</feature>
<reference evidence="2" key="1">
    <citation type="submission" date="2021-08" db="EMBL/GenBank/DDBJ databases">
        <title>Flavobacterium sp. strain CC-SYL302.</title>
        <authorList>
            <person name="Lin S.-Y."/>
            <person name="Lee T.-H."/>
            <person name="Young C.-C."/>
        </authorList>
    </citation>
    <scope>NUCLEOTIDE SEQUENCE</scope>
    <source>
        <strain evidence="2">CC-SYL302</strain>
    </source>
</reference>
<keyword evidence="1" id="KW-0472">Membrane</keyword>
<protein>
    <recommendedName>
        <fullName evidence="4">Threonine/homoserine/homoserine lactone efflux protein</fullName>
    </recommendedName>
</protein>
<feature type="transmembrane region" description="Helical" evidence="1">
    <location>
        <begin position="151"/>
        <end position="169"/>
    </location>
</feature>